<keyword evidence="2" id="KW-0418">Kinase</keyword>
<gene>
    <name evidence="2" type="ORF">LUZ62_086796</name>
</gene>
<dbReference type="PROSITE" id="PS00108">
    <property type="entry name" value="PROTEIN_KINASE_ST"/>
    <property type="match status" value="1"/>
</dbReference>
<dbReference type="GO" id="GO:0004672">
    <property type="term" value="F:protein kinase activity"/>
    <property type="evidence" value="ECO:0007669"/>
    <property type="project" value="InterPro"/>
</dbReference>
<feature type="domain" description="Protein kinase" evidence="1">
    <location>
        <begin position="7"/>
        <end position="261"/>
    </location>
</feature>
<dbReference type="InterPro" id="IPR052751">
    <property type="entry name" value="Plant_MAPKKK"/>
</dbReference>
<proteinExistence type="predicted"/>
<dbReference type="InterPro" id="IPR011009">
    <property type="entry name" value="Kinase-like_dom_sf"/>
</dbReference>
<evidence type="ECO:0000313" key="2">
    <source>
        <dbReference type="EMBL" id="KAJ4752391.1"/>
    </source>
</evidence>
<protein>
    <submittedName>
        <fullName evidence="2">Mitogen-activated protein kinase kinase kinase A</fullName>
    </submittedName>
</protein>
<dbReference type="EMBL" id="JAMFTS010000005">
    <property type="protein sequence ID" value="KAJ4752391.1"/>
    <property type="molecule type" value="Genomic_DNA"/>
</dbReference>
<evidence type="ECO:0000259" key="1">
    <source>
        <dbReference type="PROSITE" id="PS50011"/>
    </source>
</evidence>
<evidence type="ECO:0000313" key="3">
    <source>
        <dbReference type="Proteomes" id="UP001140206"/>
    </source>
</evidence>
<dbReference type="GO" id="GO:0005524">
    <property type="term" value="F:ATP binding"/>
    <property type="evidence" value="ECO:0007669"/>
    <property type="project" value="InterPro"/>
</dbReference>
<keyword evidence="3" id="KW-1185">Reference proteome</keyword>
<organism evidence="2 3">
    <name type="scientific">Rhynchospora pubera</name>
    <dbReference type="NCBI Taxonomy" id="906938"/>
    <lineage>
        <taxon>Eukaryota</taxon>
        <taxon>Viridiplantae</taxon>
        <taxon>Streptophyta</taxon>
        <taxon>Embryophyta</taxon>
        <taxon>Tracheophyta</taxon>
        <taxon>Spermatophyta</taxon>
        <taxon>Magnoliopsida</taxon>
        <taxon>Liliopsida</taxon>
        <taxon>Poales</taxon>
        <taxon>Cyperaceae</taxon>
        <taxon>Cyperoideae</taxon>
        <taxon>Rhynchosporeae</taxon>
        <taxon>Rhynchospora</taxon>
    </lineage>
</organism>
<dbReference type="AlphaFoldDB" id="A0AAV8CAF5"/>
<accession>A0AAV8CAF5</accession>
<dbReference type="PANTHER" id="PTHR48011">
    <property type="entry name" value="CCR4-NOT TRANSCRIPTIONAL COMPLEX SUBUNIT CAF120-RELATED"/>
    <property type="match status" value="1"/>
</dbReference>
<dbReference type="SUPFAM" id="SSF56112">
    <property type="entry name" value="Protein kinase-like (PK-like)"/>
    <property type="match status" value="1"/>
</dbReference>
<sequence>MSTYHDVSLEKGGRGGQNATVYLASSAPSGILFAVKSKLLTQAGDLQREQSILSSLHSPYIISYLGWDITIDATTMQSVYNLHMEYAVGGSLSDEIKKKGGMLPEGWIRVRTCQILHGLVYLHDKGVIHCDVKPQNILIGSNGCAKIADFGCAKWEFTSNIEAIGGTLNFMAPEVVRREKQGKTADIWALGCTVIEMATGQSPWKDVRDPISAMQRIGLSHEVPLVPSWLSLEAKDFLSKCFRRDWRQRWSCKKLLQHPFISNVRLS</sequence>
<dbReference type="CDD" id="cd06606">
    <property type="entry name" value="STKc_MAPKKK"/>
    <property type="match status" value="1"/>
</dbReference>
<dbReference type="InterPro" id="IPR000719">
    <property type="entry name" value="Prot_kinase_dom"/>
</dbReference>
<name>A0AAV8CAF5_9POAL</name>
<comment type="caution">
    <text evidence="2">The sequence shown here is derived from an EMBL/GenBank/DDBJ whole genome shotgun (WGS) entry which is preliminary data.</text>
</comment>
<keyword evidence="2" id="KW-0808">Transferase</keyword>
<dbReference type="SMART" id="SM00220">
    <property type="entry name" value="S_TKc"/>
    <property type="match status" value="1"/>
</dbReference>
<dbReference type="PANTHER" id="PTHR48011:SF4">
    <property type="entry name" value="MITOGEN-ACTIVATED PROTEIN KINASE KINASE KINASE 19"/>
    <property type="match status" value="1"/>
</dbReference>
<dbReference type="InterPro" id="IPR008271">
    <property type="entry name" value="Ser/Thr_kinase_AS"/>
</dbReference>
<dbReference type="GO" id="GO:0007165">
    <property type="term" value="P:signal transduction"/>
    <property type="evidence" value="ECO:0007669"/>
    <property type="project" value="TreeGrafter"/>
</dbReference>
<dbReference type="Gene3D" id="1.10.510.10">
    <property type="entry name" value="Transferase(Phosphotransferase) domain 1"/>
    <property type="match status" value="1"/>
</dbReference>
<dbReference type="Proteomes" id="UP001140206">
    <property type="component" value="Chromosome 5"/>
</dbReference>
<dbReference type="Pfam" id="PF00069">
    <property type="entry name" value="Pkinase"/>
    <property type="match status" value="1"/>
</dbReference>
<reference evidence="2" key="1">
    <citation type="submission" date="2022-08" db="EMBL/GenBank/DDBJ databases">
        <authorList>
            <person name="Marques A."/>
        </authorList>
    </citation>
    <scope>NUCLEOTIDE SEQUENCE</scope>
    <source>
        <strain evidence="2">RhyPub2mFocal</strain>
        <tissue evidence="2">Leaves</tissue>
    </source>
</reference>
<dbReference type="PROSITE" id="PS50011">
    <property type="entry name" value="PROTEIN_KINASE_DOM"/>
    <property type="match status" value="1"/>
</dbReference>